<comment type="caution">
    <text evidence="2">The sequence shown here is derived from an EMBL/GenBank/DDBJ whole genome shotgun (WGS) entry which is preliminary data.</text>
</comment>
<evidence type="ECO:0000256" key="1">
    <source>
        <dbReference type="SAM" id="Phobius"/>
    </source>
</evidence>
<gene>
    <name evidence="2" type="ORF">BKA15_001703</name>
</gene>
<name>A0A7Y9I510_9ACTN</name>
<keyword evidence="1" id="KW-0812">Transmembrane</keyword>
<reference evidence="2 3" key="1">
    <citation type="submission" date="2020-07" db="EMBL/GenBank/DDBJ databases">
        <title>Sequencing the genomes of 1000 actinobacteria strains.</title>
        <authorList>
            <person name="Klenk H.-P."/>
        </authorList>
    </citation>
    <scope>NUCLEOTIDE SEQUENCE [LARGE SCALE GENOMIC DNA]</scope>
    <source>
        <strain evidence="2 3">DSM 22083</strain>
    </source>
</reference>
<evidence type="ECO:0000313" key="3">
    <source>
        <dbReference type="Proteomes" id="UP000569914"/>
    </source>
</evidence>
<keyword evidence="1" id="KW-1133">Transmembrane helix</keyword>
<dbReference type="Proteomes" id="UP000569914">
    <property type="component" value="Unassembled WGS sequence"/>
</dbReference>
<dbReference type="EMBL" id="JACCBU010000001">
    <property type="protein sequence ID" value="NYE70374.1"/>
    <property type="molecule type" value="Genomic_DNA"/>
</dbReference>
<protein>
    <submittedName>
        <fullName evidence="2">Uncharacterized protein</fullName>
    </submittedName>
</protein>
<dbReference type="RefSeq" id="WP_179749770.1">
    <property type="nucleotide sequence ID" value="NZ_JACCBU010000001.1"/>
</dbReference>
<keyword evidence="3" id="KW-1185">Reference proteome</keyword>
<keyword evidence="1" id="KW-0472">Membrane</keyword>
<feature type="transmembrane region" description="Helical" evidence="1">
    <location>
        <begin position="40"/>
        <end position="60"/>
    </location>
</feature>
<proteinExistence type="predicted"/>
<evidence type="ECO:0000313" key="2">
    <source>
        <dbReference type="EMBL" id="NYE70374.1"/>
    </source>
</evidence>
<sequence length="366" mass="38473">MADPTDEDLEQIMRAGLAGRAGQVDTDVPIRVNRPRSRGWVLPAAAAAAVGILIVAALVLPGANVPVPPSDDRTLVANPPVPSNWRLESWHGVQVSVPPDWGWGGAPTPDHGGRSGTGDLLDCGTAAYRSADGNPTQDTARPYVGRPVMMTDACSVIQGQNFPQPKAPYVWLGAAIEPGTRDLGGGWKQTTIEAGGSTVTVATRDDSLSEQILATVKPNPGTDCEAEFNGPRVSDFTVAEPSTMSVCAYRRSENAPGFKLQYATEVDAEASRKFLAAVDAAPKLQCIDTYTDEWVVLRIHGEGGKTQIIAVDTADCVGVHTSKGTAELNVATVSPWAVDGIPAYVIGPRDTSGTPGLSDYFRGMLG</sequence>
<accession>A0A7Y9I510</accession>
<organism evidence="2 3">
    <name type="scientific">Microlunatus parietis</name>
    <dbReference type="NCBI Taxonomy" id="682979"/>
    <lineage>
        <taxon>Bacteria</taxon>
        <taxon>Bacillati</taxon>
        <taxon>Actinomycetota</taxon>
        <taxon>Actinomycetes</taxon>
        <taxon>Propionibacteriales</taxon>
        <taxon>Propionibacteriaceae</taxon>
        <taxon>Microlunatus</taxon>
    </lineage>
</organism>
<dbReference type="AlphaFoldDB" id="A0A7Y9I510"/>